<proteinExistence type="predicted"/>
<dbReference type="Proteomes" id="UP000254545">
    <property type="component" value="Unassembled WGS sequence"/>
</dbReference>
<protein>
    <submittedName>
        <fullName evidence="2">Gp24</fullName>
    </submittedName>
</protein>
<feature type="compositionally biased region" description="Polar residues" evidence="1">
    <location>
        <begin position="1"/>
        <end position="35"/>
    </location>
</feature>
<feature type="compositionally biased region" description="Basic residues" evidence="1">
    <location>
        <begin position="94"/>
        <end position="109"/>
    </location>
</feature>
<evidence type="ECO:0000313" key="3">
    <source>
        <dbReference type="Proteomes" id="UP000254545"/>
    </source>
</evidence>
<comment type="caution">
    <text evidence="2">The sequence shown here is derived from an EMBL/GenBank/DDBJ whole genome shotgun (WGS) entry which is preliminary data.</text>
</comment>
<dbReference type="AlphaFoldDB" id="A0A7H4MHN6"/>
<sequence length="109" mass="11590">MDSLTTTVSQQGDTLSSIGTRTTSLENSLRSTNDTVSKKADTTAVTQLQGTVKQQGNDIAAANSALTKLSSDLATTNGEREQKSDASAMNTCRTRSRSRAKHSVRRGIL</sequence>
<organism evidence="2 3">
    <name type="scientific">Klebsiella variicola</name>
    <dbReference type="NCBI Taxonomy" id="244366"/>
    <lineage>
        <taxon>Bacteria</taxon>
        <taxon>Pseudomonadati</taxon>
        <taxon>Pseudomonadota</taxon>
        <taxon>Gammaproteobacteria</taxon>
        <taxon>Enterobacterales</taxon>
        <taxon>Enterobacteriaceae</taxon>
        <taxon>Klebsiella/Raoultella group</taxon>
        <taxon>Klebsiella</taxon>
        <taxon>Klebsiella pneumoniae complex</taxon>
    </lineage>
</organism>
<name>A0A7H4MHN6_KLEVA</name>
<feature type="region of interest" description="Disordered" evidence="1">
    <location>
        <begin position="71"/>
        <end position="109"/>
    </location>
</feature>
<evidence type="ECO:0000256" key="1">
    <source>
        <dbReference type="SAM" id="MobiDB-lite"/>
    </source>
</evidence>
<gene>
    <name evidence="2" type="ORF">NCTC9177_03724</name>
</gene>
<reference evidence="2 3" key="1">
    <citation type="submission" date="2018-06" db="EMBL/GenBank/DDBJ databases">
        <authorList>
            <consortium name="Pathogen Informatics"/>
            <person name="Doyle S."/>
        </authorList>
    </citation>
    <scope>NUCLEOTIDE SEQUENCE [LARGE SCALE GENOMIC DNA]</scope>
    <source>
        <strain evidence="2 3">NCTC9177</strain>
    </source>
</reference>
<feature type="region of interest" description="Disordered" evidence="1">
    <location>
        <begin position="1"/>
        <end position="42"/>
    </location>
</feature>
<evidence type="ECO:0000313" key="2">
    <source>
        <dbReference type="EMBL" id="STS89836.1"/>
    </source>
</evidence>
<accession>A0A7H4MHN6</accession>
<dbReference type="EMBL" id="UGKR01000003">
    <property type="protein sequence ID" value="STS89836.1"/>
    <property type="molecule type" value="Genomic_DNA"/>
</dbReference>